<dbReference type="Proteomes" id="UP000318331">
    <property type="component" value="Unassembled WGS sequence"/>
</dbReference>
<dbReference type="PROSITE" id="PS51257">
    <property type="entry name" value="PROKAR_LIPOPROTEIN"/>
    <property type="match status" value="1"/>
</dbReference>
<evidence type="ECO:0000313" key="3">
    <source>
        <dbReference type="Proteomes" id="UP000318331"/>
    </source>
</evidence>
<evidence type="ECO:0000259" key="1">
    <source>
        <dbReference type="Pfam" id="PF22504"/>
    </source>
</evidence>
<dbReference type="AlphaFoldDB" id="A0A543HSY1"/>
<organism evidence="2 3">
    <name type="scientific">Klugiella xanthotipulae</name>
    <dbReference type="NCBI Taxonomy" id="244735"/>
    <lineage>
        <taxon>Bacteria</taxon>
        <taxon>Bacillati</taxon>
        <taxon>Actinomycetota</taxon>
        <taxon>Actinomycetes</taxon>
        <taxon>Micrococcales</taxon>
        <taxon>Microbacteriaceae</taxon>
        <taxon>Klugiella</taxon>
    </lineage>
</organism>
<accession>A0A543HSY1</accession>
<proteinExistence type="predicted"/>
<dbReference type="Pfam" id="PF22504">
    <property type="entry name" value="DUF6993"/>
    <property type="match status" value="1"/>
</dbReference>
<dbReference type="OrthoDB" id="5125712at2"/>
<protein>
    <recommendedName>
        <fullName evidence="1">DUF6993 domain-containing protein</fullName>
    </recommendedName>
</protein>
<keyword evidence="3" id="KW-1185">Reference proteome</keyword>
<evidence type="ECO:0000313" key="2">
    <source>
        <dbReference type="EMBL" id="TQM61446.1"/>
    </source>
</evidence>
<feature type="domain" description="DUF6993" evidence="1">
    <location>
        <begin position="70"/>
        <end position="156"/>
    </location>
</feature>
<comment type="caution">
    <text evidence="2">The sequence shown here is derived from an EMBL/GenBank/DDBJ whole genome shotgun (WGS) entry which is preliminary data.</text>
</comment>
<dbReference type="EMBL" id="VFPN01000003">
    <property type="protein sequence ID" value="TQM61446.1"/>
    <property type="molecule type" value="Genomic_DNA"/>
</dbReference>
<name>A0A543HSY1_9MICO</name>
<dbReference type="RefSeq" id="WP_141918556.1">
    <property type="nucleotide sequence ID" value="NZ_BAAAYS010000006.1"/>
</dbReference>
<dbReference type="InterPro" id="IPR054262">
    <property type="entry name" value="DUF6993"/>
</dbReference>
<sequence>MKKRRIYSGIAVLVIVGVVSGCSLIDMVTGRPAPAARSTTAPTSAAPEEVPEFVPDGTAEQNLPFFSYTNQATASGGADINGENVVNALVAAGFDKSAMQVSFDKTQTNLVADNIFVSVLVGQECLLGQFVTGDRSVTGLKVAAVGPDKSVCIIGETRPIDW</sequence>
<reference evidence="2 3" key="1">
    <citation type="submission" date="2019-06" db="EMBL/GenBank/DDBJ databases">
        <title>Sequencing the genomes of 1000 actinobacteria strains.</title>
        <authorList>
            <person name="Klenk H.-P."/>
        </authorList>
    </citation>
    <scope>NUCLEOTIDE SEQUENCE [LARGE SCALE GENOMIC DNA]</scope>
    <source>
        <strain evidence="2 3">DSM 18031</strain>
    </source>
</reference>
<gene>
    <name evidence="2" type="ORF">FB466_2400</name>
</gene>